<keyword evidence="7" id="KW-0862">Zinc</keyword>
<organism evidence="12">
    <name type="scientific">Ganoderma boninense</name>
    <dbReference type="NCBI Taxonomy" id="34458"/>
    <lineage>
        <taxon>Eukaryota</taxon>
        <taxon>Fungi</taxon>
        <taxon>Dikarya</taxon>
        <taxon>Basidiomycota</taxon>
        <taxon>Agaricomycotina</taxon>
        <taxon>Agaricomycetes</taxon>
        <taxon>Polyporales</taxon>
        <taxon>Polyporaceae</taxon>
        <taxon>Ganoderma</taxon>
    </lineage>
</organism>
<feature type="compositionally biased region" description="Low complexity" evidence="9">
    <location>
        <begin position="455"/>
        <end position="474"/>
    </location>
</feature>
<dbReference type="InterPro" id="IPR023321">
    <property type="entry name" value="PINIT"/>
</dbReference>
<name>A0A5K1JXR7_9APHY</name>
<dbReference type="PANTHER" id="PTHR10782">
    <property type="entry name" value="ZINC FINGER MIZ DOMAIN-CONTAINING PROTEIN"/>
    <property type="match status" value="1"/>
</dbReference>
<evidence type="ECO:0000256" key="9">
    <source>
        <dbReference type="SAM" id="MobiDB-lite"/>
    </source>
</evidence>
<evidence type="ECO:0000256" key="1">
    <source>
        <dbReference type="ARBA" id="ARBA00004718"/>
    </source>
</evidence>
<proteinExistence type="inferred from homology"/>
<dbReference type="GO" id="GO:0008270">
    <property type="term" value="F:zinc ion binding"/>
    <property type="evidence" value="ECO:0007669"/>
    <property type="project" value="UniProtKB-KW"/>
</dbReference>
<dbReference type="PROSITE" id="PS51466">
    <property type="entry name" value="PINIT"/>
    <property type="match status" value="1"/>
</dbReference>
<evidence type="ECO:0000256" key="3">
    <source>
        <dbReference type="ARBA" id="ARBA00022679"/>
    </source>
</evidence>
<evidence type="ECO:0000256" key="4">
    <source>
        <dbReference type="ARBA" id="ARBA00022723"/>
    </source>
</evidence>
<dbReference type="UniPathway" id="UPA00886"/>
<evidence type="ECO:0000256" key="2">
    <source>
        <dbReference type="ARBA" id="ARBA00005383"/>
    </source>
</evidence>
<evidence type="ECO:0000256" key="7">
    <source>
        <dbReference type="ARBA" id="ARBA00022833"/>
    </source>
</evidence>
<dbReference type="Gene3D" id="2.60.120.780">
    <property type="entry name" value="PINIT domain"/>
    <property type="match status" value="1"/>
</dbReference>
<reference evidence="12" key="1">
    <citation type="submission" date="2019-10" db="EMBL/GenBank/DDBJ databases">
        <authorList>
            <person name="Nor Muhammad N."/>
        </authorList>
    </citation>
    <scope>NUCLEOTIDE SEQUENCE</scope>
</reference>
<feature type="compositionally biased region" description="Polar residues" evidence="9">
    <location>
        <begin position="582"/>
        <end position="597"/>
    </location>
</feature>
<sequence length="687" mass="75793">MASQDVWSDFETIRHNVRHNKVDQLKQILSAFNEECNTNHTKTGKKQDLIDKITRSLDSWRREDNRDRWLRAKAIMNRVRTGPYYGATYRANGDSSYTHSHSFAPPPPTTAYQTGTSGAIPRYDPYAPPRQPASAASSSAVPAPQPSIPVIRFKPSPFFRVERIVSSVVECPESTSSVDRRSQSFTFVMQPDIVSKLNSTSSKYQLRLYCTSSTYYTANASFRSPGATLCPIEFPPTCEVRVNGTQLNANLKGLKKRAGTAPPPDLGKLVRQASSATNRVEMIYVNSQQPIPPKQKFYLVVMLVEVTSVDQLIDRLRKGKYKSKDDILAQMNKAASVDDDIVAGHQKMSLKCPLSYMRITTPCRSSTCVHPQCFDAMSWFCVMEQTTTWLCPVCEKALNVEELIIDGYFDDILKQTPDSVEDVIVEADGEWHTEDNKFASPTWKSAHPSPPAKPAPVKRAVSPIKPPSNGVNGVNGKGKPRPSNAEIVILDSDDEDEDEGRVKRELSPSTDSVLPRPSQSVSGSQPPRSQATDIIDLTLDSEDDEPPPPARPSVAPTKKRKETDDLPSPTEQIWKKSRTEGRSSSPGSDPLVSNSTLRMAEEAGRLRGYVSSQSRYPPSSQQASPYRGSGSQGFGSSERLAPPPPPPTLSRRPPTSPHDSYRNIPPPSPYTSQRGSGAGSSSPTNWR</sequence>
<evidence type="ECO:0000259" key="11">
    <source>
        <dbReference type="PROSITE" id="PS51466"/>
    </source>
</evidence>
<feature type="domain" description="PINIT" evidence="11">
    <location>
        <begin position="137"/>
        <end position="307"/>
    </location>
</feature>
<dbReference type="PROSITE" id="PS51044">
    <property type="entry name" value="ZF_SP_RING"/>
    <property type="match status" value="1"/>
</dbReference>
<evidence type="ECO:0000256" key="8">
    <source>
        <dbReference type="PROSITE-ProRule" id="PRU00452"/>
    </source>
</evidence>
<dbReference type="Pfam" id="PF14324">
    <property type="entry name" value="PINIT"/>
    <property type="match status" value="1"/>
</dbReference>
<evidence type="ECO:0000259" key="10">
    <source>
        <dbReference type="PROSITE" id="PS51044"/>
    </source>
</evidence>
<dbReference type="PANTHER" id="PTHR10782:SF4">
    <property type="entry name" value="TONALLI, ISOFORM E"/>
    <property type="match status" value="1"/>
</dbReference>
<evidence type="ECO:0000313" key="12">
    <source>
        <dbReference type="EMBL" id="VWO96690.1"/>
    </source>
</evidence>
<feature type="region of interest" description="Disordered" evidence="9">
    <location>
        <begin position="97"/>
        <end position="143"/>
    </location>
</feature>
<feature type="region of interest" description="Disordered" evidence="9">
    <location>
        <begin position="435"/>
        <end position="687"/>
    </location>
</feature>
<evidence type="ECO:0000256" key="5">
    <source>
        <dbReference type="ARBA" id="ARBA00022771"/>
    </source>
</evidence>
<dbReference type="Pfam" id="PF02891">
    <property type="entry name" value="zf-MIZ"/>
    <property type="match status" value="1"/>
</dbReference>
<dbReference type="GO" id="GO:0016925">
    <property type="term" value="P:protein sumoylation"/>
    <property type="evidence" value="ECO:0007669"/>
    <property type="project" value="UniProtKB-UniPathway"/>
</dbReference>
<dbReference type="GO" id="GO:0016874">
    <property type="term" value="F:ligase activity"/>
    <property type="evidence" value="ECO:0007669"/>
    <property type="project" value="UniProtKB-KW"/>
</dbReference>
<dbReference type="InterPro" id="IPR004181">
    <property type="entry name" value="Znf_MIZ"/>
</dbReference>
<keyword evidence="5 8" id="KW-0863">Zinc-finger</keyword>
<feature type="domain" description="SP-RING-type" evidence="10">
    <location>
        <begin position="337"/>
        <end position="422"/>
    </location>
</feature>
<evidence type="ECO:0000256" key="6">
    <source>
        <dbReference type="ARBA" id="ARBA00022786"/>
    </source>
</evidence>
<comment type="similarity">
    <text evidence="2">Belongs to the PIAS family.</text>
</comment>
<dbReference type="InterPro" id="IPR013083">
    <property type="entry name" value="Znf_RING/FYVE/PHD"/>
</dbReference>
<dbReference type="GO" id="GO:0061665">
    <property type="term" value="F:SUMO ligase activity"/>
    <property type="evidence" value="ECO:0007669"/>
    <property type="project" value="TreeGrafter"/>
</dbReference>
<comment type="pathway">
    <text evidence="1">Protein modification; protein sumoylation.</text>
</comment>
<protein>
    <submittedName>
        <fullName evidence="12">E3 SUMO-protein ligase SIZ2</fullName>
    </submittedName>
</protein>
<dbReference type="Gene3D" id="3.30.40.10">
    <property type="entry name" value="Zinc/RING finger domain, C3HC4 (zinc finger)"/>
    <property type="match status" value="1"/>
</dbReference>
<keyword evidence="4" id="KW-0479">Metal-binding</keyword>
<feature type="compositionally biased region" description="Polar residues" evidence="9">
    <location>
        <begin position="507"/>
        <end position="532"/>
    </location>
</feature>
<gene>
    <name evidence="12" type="primary">A0A0W0D9W9</name>
</gene>
<keyword evidence="6" id="KW-0833">Ubl conjugation pathway</keyword>
<dbReference type="GO" id="GO:0000785">
    <property type="term" value="C:chromatin"/>
    <property type="evidence" value="ECO:0007669"/>
    <property type="project" value="TreeGrafter"/>
</dbReference>
<keyword evidence="12" id="KW-0436">Ligase</keyword>
<keyword evidence="3" id="KW-0808">Transferase</keyword>
<dbReference type="EMBL" id="LR725843">
    <property type="protein sequence ID" value="VWO96690.1"/>
    <property type="molecule type" value="Genomic_DNA"/>
</dbReference>
<dbReference type="InterPro" id="IPR038654">
    <property type="entry name" value="PINIT_sf"/>
</dbReference>
<feature type="compositionally biased region" description="Low complexity" evidence="9">
    <location>
        <begin position="609"/>
        <end position="626"/>
    </location>
</feature>
<accession>A0A5K1JXR7</accession>
<dbReference type="AlphaFoldDB" id="A0A5K1JXR7"/>
<feature type="compositionally biased region" description="Polar residues" evidence="9">
    <location>
        <begin position="670"/>
        <end position="687"/>
    </location>
</feature>
<feature type="compositionally biased region" description="Low complexity" evidence="9">
    <location>
        <begin position="132"/>
        <end position="142"/>
    </location>
</feature>